<dbReference type="PROSITE" id="PS51257">
    <property type="entry name" value="PROKAR_LIPOPROTEIN"/>
    <property type="match status" value="1"/>
</dbReference>
<dbReference type="SUPFAM" id="SSF46626">
    <property type="entry name" value="Cytochrome c"/>
    <property type="match status" value="1"/>
</dbReference>
<reference evidence="3" key="1">
    <citation type="submission" date="2019-05" db="EMBL/GenBank/DDBJ databases">
        <title>Flavobacterium profundi sp. nov., isolated from a deep-sea seamount.</title>
        <authorList>
            <person name="Zhang D.-C."/>
        </authorList>
    </citation>
    <scope>NUCLEOTIDE SEQUENCE [LARGE SCALE GENOMIC DNA]</scope>
    <source>
        <strain evidence="3">TP390</strain>
    </source>
</reference>
<dbReference type="InterPro" id="IPR036909">
    <property type="entry name" value="Cyt_c-like_dom_sf"/>
</dbReference>
<dbReference type="AlphaFoldDB" id="A0A6I4IEJ2"/>
<gene>
    <name evidence="2" type="ORF">GOQ30_01615</name>
</gene>
<comment type="caution">
    <text evidence="2">The sequence shown here is derived from an EMBL/GenBank/DDBJ whole genome shotgun (WGS) entry which is preliminary data.</text>
</comment>
<evidence type="ECO:0000313" key="3">
    <source>
        <dbReference type="Proteomes" id="UP000431264"/>
    </source>
</evidence>
<feature type="chain" id="PRO_5026334967" evidence="1">
    <location>
        <begin position="23"/>
        <end position="99"/>
    </location>
</feature>
<feature type="signal peptide" evidence="1">
    <location>
        <begin position="1"/>
        <end position="22"/>
    </location>
</feature>
<protein>
    <submittedName>
        <fullName evidence="2">Cytochrome c</fullName>
    </submittedName>
</protein>
<organism evidence="2 3">
    <name type="scientific">Flavobacterium profundi</name>
    <dbReference type="NCBI Taxonomy" id="1774945"/>
    <lineage>
        <taxon>Bacteria</taxon>
        <taxon>Pseudomonadati</taxon>
        <taxon>Bacteroidota</taxon>
        <taxon>Flavobacteriia</taxon>
        <taxon>Flavobacteriales</taxon>
        <taxon>Flavobacteriaceae</taxon>
        <taxon>Flavobacterium</taxon>
    </lineage>
</organism>
<keyword evidence="1" id="KW-0732">Signal</keyword>
<proteinExistence type="predicted"/>
<keyword evidence="3" id="KW-1185">Reference proteome</keyword>
<name>A0A6I4IEJ2_9FLAO</name>
<dbReference type="GO" id="GO:0009055">
    <property type="term" value="F:electron transfer activity"/>
    <property type="evidence" value="ECO:0007669"/>
    <property type="project" value="InterPro"/>
</dbReference>
<dbReference type="RefSeq" id="WP_140996253.1">
    <property type="nucleotide sequence ID" value="NZ_VDCZ01000001.1"/>
</dbReference>
<dbReference type="GO" id="GO:0020037">
    <property type="term" value="F:heme binding"/>
    <property type="evidence" value="ECO:0007669"/>
    <property type="project" value="InterPro"/>
</dbReference>
<dbReference type="Proteomes" id="UP000431264">
    <property type="component" value="Unassembled WGS sequence"/>
</dbReference>
<dbReference type="Gene3D" id="1.10.760.10">
    <property type="entry name" value="Cytochrome c-like domain"/>
    <property type="match status" value="1"/>
</dbReference>
<evidence type="ECO:0000313" key="2">
    <source>
        <dbReference type="EMBL" id="MVO07860.1"/>
    </source>
</evidence>
<dbReference type="OrthoDB" id="679921at2"/>
<dbReference type="EMBL" id="WQLW01000001">
    <property type="protein sequence ID" value="MVO07860.1"/>
    <property type="molecule type" value="Genomic_DNA"/>
</dbReference>
<sequence length="99" mass="11279">MKIKISAGLILGLLLVACSSSKKTIETTEAIEKKEVVLSPEQAEGKMLYENNCGKCHALYSADKFTKEQWEPIVLRMQKKARITDEQRDLVFNYLVMNQ</sequence>
<accession>A0A6I4IEJ2</accession>
<evidence type="ECO:0000256" key="1">
    <source>
        <dbReference type="SAM" id="SignalP"/>
    </source>
</evidence>